<dbReference type="InterPro" id="IPR006258">
    <property type="entry name" value="Lipoamide_DH"/>
</dbReference>
<dbReference type="AlphaFoldDB" id="A0A1I3BJA8"/>
<dbReference type="GO" id="GO:0050660">
    <property type="term" value="F:flavin adenine dinucleotide binding"/>
    <property type="evidence" value="ECO:0007669"/>
    <property type="project" value="InterPro"/>
</dbReference>
<dbReference type="NCBIfam" id="TIGR01350">
    <property type="entry name" value="lipoamide_DH"/>
    <property type="match status" value="1"/>
</dbReference>
<dbReference type="Proteomes" id="UP000198668">
    <property type="component" value="Unassembled WGS sequence"/>
</dbReference>
<keyword evidence="18" id="KW-1185">Reference proteome</keyword>
<keyword evidence="8" id="KW-1015">Disulfide bond</keyword>
<gene>
    <name evidence="17" type="ORF">SAMN04489868_10724</name>
</gene>
<feature type="domain" description="FAD/NAD(P)-binding" evidence="16">
    <location>
        <begin position="11"/>
        <end position="330"/>
    </location>
</feature>
<comment type="cofactor">
    <cofactor evidence="12 14">
        <name>FAD</name>
        <dbReference type="ChEBI" id="CHEBI:57692"/>
    </cofactor>
    <text evidence="12 14">Binds 1 FAD per subunit.</text>
</comment>
<evidence type="ECO:0000256" key="12">
    <source>
        <dbReference type="PIRSR" id="PIRSR000350-3"/>
    </source>
</evidence>
<comment type="catalytic activity">
    <reaction evidence="10 14">
        <text>N(6)-[(R)-dihydrolipoyl]-L-lysyl-[protein] + NAD(+) = N(6)-[(R)-lipoyl]-L-lysyl-[protein] + NADH + H(+)</text>
        <dbReference type="Rhea" id="RHEA:15045"/>
        <dbReference type="Rhea" id="RHEA-COMP:10474"/>
        <dbReference type="Rhea" id="RHEA-COMP:10475"/>
        <dbReference type="ChEBI" id="CHEBI:15378"/>
        <dbReference type="ChEBI" id="CHEBI:57540"/>
        <dbReference type="ChEBI" id="CHEBI:57945"/>
        <dbReference type="ChEBI" id="CHEBI:83099"/>
        <dbReference type="ChEBI" id="CHEBI:83100"/>
        <dbReference type="EC" id="1.8.1.4"/>
    </reaction>
</comment>
<dbReference type="Pfam" id="PF07992">
    <property type="entry name" value="Pyr_redox_2"/>
    <property type="match status" value="1"/>
</dbReference>
<dbReference type="SUPFAM" id="SSF55424">
    <property type="entry name" value="FAD/NAD-linked reductases, dimerisation (C-terminal) domain"/>
    <property type="match status" value="1"/>
</dbReference>
<evidence type="ECO:0000256" key="3">
    <source>
        <dbReference type="ARBA" id="ARBA00016961"/>
    </source>
</evidence>
<evidence type="ECO:0000256" key="10">
    <source>
        <dbReference type="ARBA" id="ARBA00049187"/>
    </source>
</evidence>
<dbReference type="EMBL" id="FOQE01000007">
    <property type="protein sequence ID" value="SFH62395.1"/>
    <property type="molecule type" value="Genomic_DNA"/>
</dbReference>
<dbReference type="InterPro" id="IPR050151">
    <property type="entry name" value="Class-I_Pyr_Nuc-Dis_Oxidored"/>
</dbReference>
<keyword evidence="5 12" id="KW-0274">FAD</keyword>
<dbReference type="InterPro" id="IPR001100">
    <property type="entry name" value="Pyr_nuc-diS_OxRdtase"/>
</dbReference>
<dbReference type="InterPro" id="IPR016156">
    <property type="entry name" value="FAD/NAD-linked_Rdtase_dimer_sf"/>
</dbReference>
<evidence type="ECO:0000256" key="2">
    <source>
        <dbReference type="ARBA" id="ARBA00012608"/>
    </source>
</evidence>
<feature type="binding site" evidence="12">
    <location>
        <position position="56"/>
    </location>
    <ligand>
        <name>FAD</name>
        <dbReference type="ChEBI" id="CHEBI:57692"/>
    </ligand>
</feature>
<evidence type="ECO:0000259" key="16">
    <source>
        <dbReference type="Pfam" id="PF07992"/>
    </source>
</evidence>
<dbReference type="PANTHER" id="PTHR22912:SF160">
    <property type="entry name" value="DIHYDROLIPOYL DEHYDROGENASE"/>
    <property type="match status" value="1"/>
</dbReference>
<dbReference type="OrthoDB" id="9800167at2"/>
<comment type="miscellaneous">
    <text evidence="14">The active site is a redox-active disulfide bond.</text>
</comment>
<keyword evidence="6 14" id="KW-0560">Oxidoreductase</keyword>
<feature type="binding site" evidence="12">
    <location>
        <position position="207"/>
    </location>
    <ligand>
        <name>NAD(+)</name>
        <dbReference type="ChEBI" id="CHEBI:57540"/>
    </ligand>
</feature>
<feature type="binding site" evidence="12">
    <location>
        <position position="315"/>
    </location>
    <ligand>
        <name>FAD</name>
        <dbReference type="ChEBI" id="CHEBI:57692"/>
    </ligand>
</feature>
<keyword evidence="9 14" id="KW-0676">Redox-active center</keyword>
<dbReference type="PANTHER" id="PTHR22912">
    <property type="entry name" value="DISULFIDE OXIDOREDUCTASE"/>
    <property type="match status" value="1"/>
</dbReference>
<evidence type="ECO:0000256" key="5">
    <source>
        <dbReference type="ARBA" id="ARBA00022827"/>
    </source>
</evidence>
<name>A0A1I3BJA8_9LACT</name>
<feature type="active site" description="Proton acceptor" evidence="11">
    <location>
        <position position="448"/>
    </location>
</feature>
<dbReference type="InterPro" id="IPR036188">
    <property type="entry name" value="FAD/NAD-bd_sf"/>
</dbReference>
<keyword evidence="7 12" id="KW-0520">NAD</keyword>
<keyword evidence="12" id="KW-0547">Nucleotide-binding</keyword>
<dbReference type="Gene3D" id="3.30.390.30">
    <property type="match status" value="1"/>
</dbReference>
<evidence type="ECO:0000313" key="17">
    <source>
        <dbReference type="EMBL" id="SFH62395.1"/>
    </source>
</evidence>
<evidence type="ECO:0000256" key="7">
    <source>
        <dbReference type="ARBA" id="ARBA00023027"/>
    </source>
</evidence>
<dbReference type="Pfam" id="PF02852">
    <property type="entry name" value="Pyr_redox_dim"/>
    <property type="match status" value="1"/>
</dbReference>
<evidence type="ECO:0000256" key="1">
    <source>
        <dbReference type="ARBA" id="ARBA00007532"/>
    </source>
</evidence>
<accession>A0A1I3BJA8</accession>
<feature type="binding site" evidence="12">
    <location>
        <position position="274"/>
    </location>
    <ligand>
        <name>NAD(+)</name>
        <dbReference type="ChEBI" id="CHEBI:57540"/>
    </ligand>
</feature>
<evidence type="ECO:0000256" key="11">
    <source>
        <dbReference type="PIRSR" id="PIRSR000350-2"/>
    </source>
</evidence>
<dbReference type="GO" id="GO:0004148">
    <property type="term" value="F:dihydrolipoyl dehydrogenase (NADH) activity"/>
    <property type="evidence" value="ECO:0007669"/>
    <property type="project" value="UniProtKB-EC"/>
</dbReference>
<sequence>MTDIPANQSTKTIVIGAGPGGYTAAIRAAQLGQNVTIIEKEYIGGVCLNIGCIPSKALITAAHRYHYALDSHTFGVNVGTTTIDIKKTQKWKNEQVVGRLTKGVEALLKKNKVEIIRGTATFKDTKQLIVEGTEGKQTLSFDNCIISTGTTAASLKEVPFGKRVIDTTAALNIQELPDSITIVGAGYVGSQLAGALSNLGVKVNLLEKETHILPFMDKDLSDLVVKQYTAKGIHIQTGVTITTAQETEDGMTIHYQKEGKDETLTSSVILVSVGRKPFTAGLNLEKIGVAFTEEGKVKVDERQMTNIDGIYAVGDITPGSALAHEAMFNGKAAAEAIAGKSPKHVFQALPIAVYTEPELSTTGMKAEEAKAAGKQYKISKFPLAGNGRALSLNQTDGFIRLITDEAQEGKVVGAQMAGVSAADLSSPLSFVIENGFSAEDIALTIQAHPSVGEAIMDTAELALGLPIHM</sequence>
<dbReference type="InterPro" id="IPR023753">
    <property type="entry name" value="FAD/NAD-binding_dom"/>
</dbReference>
<dbReference type="RefSeq" id="WP_092091585.1">
    <property type="nucleotide sequence ID" value="NZ_FOQE01000007.1"/>
</dbReference>
<organism evidence="17 18">
    <name type="scientific">Pisciglobus halotolerans</name>
    <dbReference type="NCBI Taxonomy" id="745365"/>
    <lineage>
        <taxon>Bacteria</taxon>
        <taxon>Bacillati</taxon>
        <taxon>Bacillota</taxon>
        <taxon>Bacilli</taxon>
        <taxon>Lactobacillales</taxon>
        <taxon>Carnobacteriaceae</taxon>
    </lineage>
</organism>
<dbReference type="FunFam" id="3.30.390.30:FF:000001">
    <property type="entry name" value="Dihydrolipoyl dehydrogenase"/>
    <property type="match status" value="1"/>
</dbReference>
<evidence type="ECO:0000256" key="4">
    <source>
        <dbReference type="ARBA" id="ARBA00022630"/>
    </source>
</evidence>
<evidence type="ECO:0000256" key="9">
    <source>
        <dbReference type="ARBA" id="ARBA00023284"/>
    </source>
</evidence>
<feature type="disulfide bond" description="Redox-active" evidence="13">
    <location>
        <begin position="47"/>
        <end position="52"/>
    </location>
</feature>
<protein>
    <recommendedName>
        <fullName evidence="3 14">Dihydrolipoyl dehydrogenase</fullName>
        <ecNumber evidence="2 14">1.8.1.4</ecNumber>
    </recommendedName>
</protein>
<dbReference type="EC" id="1.8.1.4" evidence="2 14"/>
<evidence type="ECO:0000256" key="6">
    <source>
        <dbReference type="ARBA" id="ARBA00023002"/>
    </source>
</evidence>
<evidence type="ECO:0000313" key="18">
    <source>
        <dbReference type="Proteomes" id="UP000198668"/>
    </source>
</evidence>
<dbReference type="InterPro" id="IPR004099">
    <property type="entry name" value="Pyr_nucl-diS_OxRdtase_dimer"/>
</dbReference>
<dbReference type="GO" id="GO:0006103">
    <property type="term" value="P:2-oxoglutarate metabolic process"/>
    <property type="evidence" value="ECO:0007669"/>
    <property type="project" value="TreeGrafter"/>
</dbReference>
<evidence type="ECO:0000256" key="13">
    <source>
        <dbReference type="PIRSR" id="PIRSR000350-4"/>
    </source>
</evidence>
<dbReference type="Gene3D" id="3.50.50.60">
    <property type="entry name" value="FAD/NAD(P)-binding domain"/>
    <property type="match status" value="2"/>
</dbReference>
<dbReference type="InterPro" id="IPR012999">
    <property type="entry name" value="Pyr_OxRdtase_I_AS"/>
</dbReference>
<keyword evidence="4 14" id="KW-0285">Flavoprotein</keyword>
<evidence type="ECO:0000256" key="14">
    <source>
        <dbReference type="RuleBase" id="RU003692"/>
    </source>
</evidence>
<dbReference type="PIRSF" id="PIRSF000350">
    <property type="entry name" value="Mercury_reductase_MerA"/>
    <property type="match status" value="1"/>
</dbReference>
<dbReference type="PRINTS" id="PR00368">
    <property type="entry name" value="FADPNR"/>
</dbReference>
<comment type="similarity">
    <text evidence="1 14">Belongs to the class-I pyridine nucleotide-disulfide oxidoreductase family.</text>
</comment>
<evidence type="ECO:0000256" key="8">
    <source>
        <dbReference type="ARBA" id="ARBA00023157"/>
    </source>
</evidence>
<dbReference type="PROSITE" id="PS00076">
    <property type="entry name" value="PYRIDINE_REDOX_1"/>
    <property type="match status" value="1"/>
</dbReference>
<feature type="domain" description="Pyridine nucleotide-disulphide oxidoreductase dimerisation" evidence="15">
    <location>
        <begin position="350"/>
        <end position="457"/>
    </location>
</feature>
<dbReference type="SUPFAM" id="SSF51905">
    <property type="entry name" value="FAD/NAD(P)-binding domain"/>
    <property type="match status" value="1"/>
</dbReference>
<proteinExistence type="inferred from homology"/>
<reference evidence="17 18" key="1">
    <citation type="submission" date="2016-10" db="EMBL/GenBank/DDBJ databases">
        <authorList>
            <person name="de Groot N.N."/>
        </authorList>
    </citation>
    <scope>NUCLEOTIDE SEQUENCE [LARGE SCALE GENOMIC DNA]</scope>
    <source>
        <strain evidence="17 18">DSM 27630</strain>
    </source>
</reference>
<dbReference type="PRINTS" id="PR00411">
    <property type="entry name" value="PNDRDTASEI"/>
</dbReference>
<evidence type="ECO:0000259" key="15">
    <source>
        <dbReference type="Pfam" id="PF02852"/>
    </source>
</evidence>